<gene>
    <name evidence="3" type="ORF">L0U88_03720</name>
</gene>
<dbReference type="Pfam" id="PF02811">
    <property type="entry name" value="PHP"/>
    <property type="match status" value="1"/>
</dbReference>
<evidence type="ECO:0000259" key="1">
    <source>
        <dbReference type="SMART" id="SM00481"/>
    </source>
</evidence>
<dbReference type="Gene3D" id="1.10.150.110">
    <property type="entry name" value="DNA polymerase beta, N-terminal domain-like"/>
    <property type="match status" value="1"/>
</dbReference>
<evidence type="ECO:0000313" key="3">
    <source>
        <dbReference type="EMBL" id="MCF1713737.1"/>
    </source>
</evidence>
<evidence type="ECO:0000313" key="4">
    <source>
        <dbReference type="Proteomes" id="UP001200145"/>
    </source>
</evidence>
<proteinExistence type="predicted"/>
<dbReference type="InterPro" id="IPR004013">
    <property type="entry name" value="PHP_dom"/>
</dbReference>
<dbReference type="EMBL" id="JAKEVY010000001">
    <property type="protein sequence ID" value="MCF1713737.1"/>
    <property type="molecule type" value="Genomic_DNA"/>
</dbReference>
<dbReference type="PIRSF" id="PIRSF005047">
    <property type="entry name" value="UCP005047_YshC"/>
    <property type="match status" value="1"/>
</dbReference>
<dbReference type="InterPro" id="IPR047967">
    <property type="entry name" value="PolX_PHP"/>
</dbReference>
<dbReference type="PANTHER" id="PTHR36928">
    <property type="entry name" value="PHOSPHATASE YCDX-RELATED"/>
    <property type="match status" value="1"/>
</dbReference>
<evidence type="ECO:0000259" key="2">
    <source>
        <dbReference type="SMART" id="SM00483"/>
    </source>
</evidence>
<accession>A0ABS9BF61</accession>
<dbReference type="InterPro" id="IPR010996">
    <property type="entry name" value="HHH_MUS81"/>
</dbReference>
<name>A0ABS9BF61_9BACT</name>
<feature type="domain" description="Polymerase/histidinol phosphatase N-terminal" evidence="1">
    <location>
        <begin position="335"/>
        <end position="411"/>
    </location>
</feature>
<dbReference type="SMART" id="SM00481">
    <property type="entry name" value="POLIIIAc"/>
    <property type="match status" value="1"/>
</dbReference>
<reference evidence="3 4" key="1">
    <citation type="submission" date="2022-01" db="EMBL/GenBank/DDBJ databases">
        <title>Flavihumibacter sp. nov., isolated from sediment of a river.</title>
        <authorList>
            <person name="Liu H."/>
        </authorList>
    </citation>
    <scope>NUCLEOTIDE SEQUENCE [LARGE SCALE GENOMIC DNA]</scope>
    <source>
        <strain evidence="3 4">RY-1</strain>
    </source>
</reference>
<dbReference type="Proteomes" id="UP001200145">
    <property type="component" value="Unassembled WGS sequence"/>
</dbReference>
<dbReference type="PANTHER" id="PTHR36928:SF1">
    <property type="entry name" value="PHOSPHATASE YCDX-RELATED"/>
    <property type="match status" value="1"/>
</dbReference>
<dbReference type="Pfam" id="PF14716">
    <property type="entry name" value="HHH_8"/>
    <property type="match status" value="1"/>
</dbReference>
<dbReference type="Gene3D" id="3.20.20.140">
    <property type="entry name" value="Metal-dependent hydrolases"/>
    <property type="match status" value="1"/>
</dbReference>
<dbReference type="InterPro" id="IPR027421">
    <property type="entry name" value="DNA_pol_lamdba_lyase_dom_sf"/>
</dbReference>
<organism evidence="3 4">
    <name type="scientific">Flavihumibacter fluminis</name>
    <dbReference type="NCBI Taxonomy" id="2909236"/>
    <lineage>
        <taxon>Bacteria</taxon>
        <taxon>Pseudomonadati</taxon>
        <taxon>Bacteroidota</taxon>
        <taxon>Chitinophagia</taxon>
        <taxon>Chitinophagales</taxon>
        <taxon>Chitinophagaceae</taxon>
        <taxon>Flavihumibacter</taxon>
    </lineage>
</organism>
<dbReference type="SUPFAM" id="SSF47802">
    <property type="entry name" value="DNA polymerase beta, N-terminal domain-like"/>
    <property type="match status" value="1"/>
</dbReference>
<dbReference type="Gene3D" id="1.10.150.20">
    <property type="entry name" value="5' to 3' exonuclease, C-terminal subdomain"/>
    <property type="match status" value="1"/>
</dbReference>
<dbReference type="InterPro" id="IPR022311">
    <property type="entry name" value="PolX-like"/>
</dbReference>
<comment type="caution">
    <text evidence="3">The sequence shown here is derived from an EMBL/GenBank/DDBJ whole genome shotgun (WGS) entry which is preliminary data.</text>
</comment>
<feature type="domain" description="DNA-directed DNA polymerase X" evidence="2">
    <location>
        <begin position="1"/>
        <end position="308"/>
    </location>
</feature>
<dbReference type="RefSeq" id="WP_234864265.1">
    <property type="nucleotide sequence ID" value="NZ_JAKEVY010000001.1"/>
</dbReference>
<dbReference type="SUPFAM" id="SSF89550">
    <property type="entry name" value="PHP domain-like"/>
    <property type="match status" value="1"/>
</dbReference>
<protein>
    <submittedName>
        <fullName evidence="3">Helix-hairpin-helix domain-containing protein</fullName>
    </submittedName>
</protein>
<dbReference type="SMART" id="SM00483">
    <property type="entry name" value="POLXc"/>
    <property type="match status" value="1"/>
</dbReference>
<dbReference type="InterPro" id="IPR016195">
    <property type="entry name" value="Pol/histidinol_Pase-like"/>
</dbReference>
<dbReference type="CDD" id="cd07436">
    <property type="entry name" value="PHP_PolX"/>
    <property type="match status" value="1"/>
</dbReference>
<keyword evidence="4" id="KW-1185">Reference proteome</keyword>
<dbReference type="InterPro" id="IPR002054">
    <property type="entry name" value="DNA-dir_DNA_pol_X"/>
</dbReference>
<dbReference type="InterPro" id="IPR050243">
    <property type="entry name" value="PHP_phosphatase"/>
</dbReference>
<dbReference type="InterPro" id="IPR003141">
    <property type="entry name" value="Pol/His_phosphatase_N"/>
</dbReference>
<dbReference type="Pfam" id="PF14520">
    <property type="entry name" value="HHH_5"/>
    <property type="match status" value="1"/>
</dbReference>
<sequence length="569" mass="63612">MLDNYAIADQFSLLAKLMDIHGENSFKAKSYSSAAFSIEKLPVQLSDTPREKIAGLKGIGDSTSKKISELLDTGKLTVLDELISKTPQGILEMMQIKGLGPKKIATIWKEMGIESLGELLYACNENRLLMYKGFGEKTQESVKQSIQFYNANKGQFLYAEIEPFAQQLENFFINRFPDQQTSLYGDTRRQAIIITKVELLTTTSMPDIQSALEALQFQSIQTENESIHAQAPDGTQVIVHQCLPNEFIQQLFTSSCSQLFLDRFQQLAITAKAGSSESSATESSNRFKTEAALFQSAGIHYLPPNQRELPEAIQPLSNSEPAPVITTADIKSVIHSHSNWSDGLHTIETMAKACIEKGYEYLVISDHSKSAFYANGLSVDRIREQHQYIDELNASLSPFHIFKSIECDILSDGSLDYDNDTLNSFDLVIASVHSNLKMTQEKAMQRLLTAIQHPATAILGHMTGRLLLSRPGYPIDHKAIIDACADNNVVIEINAHPRRLDLDWSWIPYALEKNCLLSIDPDAHSVEGFEDIRYGVIAAQKGGLTARHNLSSFTLDQFRNWLTARKQRK</sequence>